<dbReference type="Proteomes" id="UP000281098">
    <property type="component" value="Unassembled WGS sequence"/>
</dbReference>
<feature type="region of interest" description="Disordered" evidence="1">
    <location>
        <begin position="1"/>
        <end position="24"/>
    </location>
</feature>
<accession>A0ABX9YTX3</accession>
<reference evidence="2 3" key="1">
    <citation type="submission" date="2018-08" db="EMBL/GenBank/DDBJ databases">
        <title>Comparative analysis of Burkholderia isolates from Puerto Rico.</title>
        <authorList>
            <person name="Hall C."/>
            <person name="Sahl J."/>
            <person name="Wagner D."/>
        </authorList>
    </citation>
    <scope>NUCLEOTIDE SEQUENCE [LARGE SCALE GENOMIC DNA]</scope>
    <source>
        <strain evidence="2 3">Bp8966</strain>
    </source>
</reference>
<evidence type="ECO:0000313" key="3">
    <source>
        <dbReference type="Proteomes" id="UP000281098"/>
    </source>
</evidence>
<protein>
    <submittedName>
        <fullName evidence="2">Uncharacterized protein</fullName>
    </submittedName>
</protein>
<comment type="caution">
    <text evidence="2">The sequence shown here is derived from an EMBL/GenBank/DDBJ whole genome shotgun (WGS) entry which is preliminary data.</text>
</comment>
<organism evidence="2 3">
    <name type="scientific">Burkholderia stagnalis</name>
    <dbReference type="NCBI Taxonomy" id="1503054"/>
    <lineage>
        <taxon>Bacteria</taxon>
        <taxon>Pseudomonadati</taxon>
        <taxon>Pseudomonadota</taxon>
        <taxon>Betaproteobacteria</taxon>
        <taxon>Burkholderiales</taxon>
        <taxon>Burkholderiaceae</taxon>
        <taxon>Burkholderia</taxon>
        <taxon>Burkholderia cepacia complex</taxon>
    </lineage>
</organism>
<evidence type="ECO:0000313" key="2">
    <source>
        <dbReference type="EMBL" id="RQY96406.1"/>
    </source>
</evidence>
<name>A0ABX9YTX3_9BURK</name>
<gene>
    <name evidence="2" type="ORF">DF017_07060</name>
</gene>
<dbReference type="EMBL" id="QTPM01000006">
    <property type="protein sequence ID" value="RQY96406.1"/>
    <property type="molecule type" value="Genomic_DNA"/>
</dbReference>
<keyword evidence="3" id="KW-1185">Reference proteome</keyword>
<evidence type="ECO:0000256" key="1">
    <source>
        <dbReference type="SAM" id="MobiDB-lite"/>
    </source>
</evidence>
<sequence>MIGSKNGTRRAMRTPPITRRTSRCGIDTHGENIFAGRCSEQAAWRRRHDPGARVDYRRELRPSDPRGSRSLAKVATFLREHL</sequence>
<proteinExistence type="predicted"/>